<gene>
    <name evidence="1" type="ORF">PR048_018279</name>
</gene>
<keyword evidence="2" id="KW-1185">Reference proteome</keyword>
<protein>
    <submittedName>
        <fullName evidence="1">Uncharacterized protein</fullName>
    </submittedName>
</protein>
<organism evidence="1 2">
    <name type="scientific">Dryococelus australis</name>
    <dbReference type="NCBI Taxonomy" id="614101"/>
    <lineage>
        <taxon>Eukaryota</taxon>
        <taxon>Metazoa</taxon>
        <taxon>Ecdysozoa</taxon>
        <taxon>Arthropoda</taxon>
        <taxon>Hexapoda</taxon>
        <taxon>Insecta</taxon>
        <taxon>Pterygota</taxon>
        <taxon>Neoptera</taxon>
        <taxon>Polyneoptera</taxon>
        <taxon>Phasmatodea</taxon>
        <taxon>Verophasmatodea</taxon>
        <taxon>Anareolatae</taxon>
        <taxon>Phasmatidae</taxon>
        <taxon>Eurycanthinae</taxon>
        <taxon>Dryococelus</taxon>
    </lineage>
</organism>
<dbReference type="Proteomes" id="UP001159363">
    <property type="component" value="Chromosome 5"/>
</dbReference>
<sequence>MVPVSHTNTVQLTGQEHSIWNFYSTLVEDAPIVDNSELSATTEVDSYLREPAMPPDTDVPLLIPEAEGSHLEVSAYFAIYSFFRETFQFSVKK</sequence>
<reference evidence="1 2" key="1">
    <citation type="submission" date="2023-02" db="EMBL/GenBank/DDBJ databases">
        <title>LHISI_Scaffold_Assembly.</title>
        <authorList>
            <person name="Stuart O.P."/>
            <person name="Cleave R."/>
            <person name="Magrath M.J.L."/>
            <person name="Mikheyev A.S."/>
        </authorList>
    </citation>
    <scope>NUCLEOTIDE SEQUENCE [LARGE SCALE GENOMIC DNA]</scope>
    <source>
        <strain evidence="1">Daus_M_001</strain>
        <tissue evidence="1">Leg muscle</tissue>
    </source>
</reference>
<evidence type="ECO:0000313" key="2">
    <source>
        <dbReference type="Proteomes" id="UP001159363"/>
    </source>
</evidence>
<evidence type="ECO:0000313" key="1">
    <source>
        <dbReference type="EMBL" id="KAJ8881793.1"/>
    </source>
</evidence>
<comment type="caution">
    <text evidence="1">The sequence shown here is derived from an EMBL/GenBank/DDBJ whole genome shotgun (WGS) entry which is preliminary data.</text>
</comment>
<feature type="non-terminal residue" evidence="1">
    <location>
        <position position="93"/>
    </location>
</feature>
<accession>A0ABQ9HBX5</accession>
<proteinExistence type="predicted"/>
<dbReference type="EMBL" id="JARBHB010000006">
    <property type="protein sequence ID" value="KAJ8881793.1"/>
    <property type="molecule type" value="Genomic_DNA"/>
</dbReference>
<name>A0ABQ9HBX5_9NEOP</name>